<reference evidence="3" key="1">
    <citation type="submission" date="2019-04" db="EMBL/GenBank/DDBJ databases">
        <authorList>
            <person name="Melise S."/>
            <person name="Noan J."/>
            <person name="Okalmin O."/>
        </authorList>
    </citation>
    <scope>NUCLEOTIDE SEQUENCE</scope>
    <source>
        <strain evidence="3">FN9</strain>
    </source>
</reference>
<name>A0A4E9DTH4_GIBZA</name>
<feature type="compositionally biased region" description="Polar residues" evidence="1">
    <location>
        <begin position="1"/>
        <end position="10"/>
    </location>
</feature>
<gene>
    <name evidence="3" type="ORF">FUG_LOCUS202820</name>
    <name evidence="2" type="ORF">MDCFG202_LOCUS85988</name>
</gene>
<dbReference type="EMBL" id="CAJPIJ010000082">
    <property type="protein sequence ID" value="CAG1970310.1"/>
    <property type="molecule type" value="Genomic_DNA"/>
</dbReference>
<evidence type="ECO:0000313" key="2">
    <source>
        <dbReference type="EMBL" id="CAG1970310.1"/>
    </source>
</evidence>
<reference evidence="2" key="2">
    <citation type="submission" date="2021-03" db="EMBL/GenBank/DDBJ databases">
        <authorList>
            <person name="Alouane T."/>
            <person name="Langin T."/>
            <person name="Bonhomme L."/>
        </authorList>
    </citation>
    <scope>NUCLEOTIDE SEQUENCE</scope>
    <source>
        <strain evidence="2">MDC_Fg202</strain>
    </source>
</reference>
<feature type="region of interest" description="Disordered" evidence="1">
    <location>
        <begin position="1"/>
        <end position="58"/>
    </location>
</feature>
<organism evidence="3">
    <name type="scientific">Gibberella zeae</name>
    <name type="common">Wheat head blight fungus</name>
    <name type="synonym">Fusarium graminearum</name>
    <dbReference type="NCBI Taxonomy" id="5518"/>
    <lineage>
        <taxon>Eukaryota</taxon>
        <taxon>Fungi</taxon>
        <taxon>Dikarya</taxon>
        <taxon>Ascomycota</taxon>
        <taxon>Pezizomycotina</taxon>
        <taxon>Sordariomycetes</taxon>
        <taxon>Hypocreomycetidae</taxon>
        <taxon>Hypocreales</taxon>
        <taxon>Nectriaceae</taxon>
        <taxon>Fusarium</taxon>
    </lineage>
</organism>
<proteinExistence type="predicted"/>
<evidence type="ECO:0000256" key="1">
    <source>
        <dbReference type="SAM" id="MobiDB-lite"/>
    </source>
</evidence>
<evidence type="ECO:0000313" key="3">
    <source>
        <dbReference type="EMBL" id="VIO56183.1"/>
    </source>
</evidence>
<dbReference type="AlphaFoldDB" id="A0A4E9DTH4"/>
<dbReference type="EMBL" id="CAAKMV010000123">
    <property type="protein sequence ID" value="VIO56183.1"/>
    <property type="molecule type" value="Genomic_DNA"/>
</dbReference>
<dbReference type="Proteomes" id="UP000746612">
    <property type="component" value="Unassembled WGS sequence"/>
</dbReference>
<protein>
    <submittedName>
        <fullName evidence="3">Uncharacterized protein</fullName>
    </submittedName>
</protein>
<accession>A0A4E9DTH4</accession>
<sequence>MTPVNVTAASTCGGLSIGTLEGGRRGAAGSRKRGAPSAGKNRRRRDEESDEGLEYAVGQHEGYSLDDGFIVNSLG</sequence>